<gene>
    <name evidence="1" type="ORF">EV193_101432</name>
</gene>
<evidence type="ECO:0000313" key="1">
    <source>
        <dbReference type="EMBL" id="RZS44556.1"/>
    </source>
</evidence>
<evidence type="ECO:0000313" key="2">
    <source>
        <dbReference type="Proteomes" id="UP000294257"/>
    </source>
</evidence>
<proteinExistence type="predicted"/>
<name>A0A4Q7L5N3_9PSEU</name>
<dbReference type="EMBL" id="SGWQ01000001">
    <property type="protein sequence ID" value="RZS44556.1"/>
    <property type="molecule type" value="Genomic_DNA"/>
</dbReference>
<reference evidence="1 2" key="1">
    <citation type="submission" date="2019-02" db="EMBL/GenBank/DDBJ databases">
        <title>Genomic Encyclopedia of Type Strains, Phase IV (KMG-IV): sequencing the most valuable type-strain genomes for metagenomic binning, comparative biology and taxonomic classification.</title>
        <authorList>
            <person name="Goeker M."/>
        </authorList>
    </citation>
    <scope>NUCLEOTIDE SEQUENCE [LARGE SCALE GENOMIC DNA]</scope>
    <source>
        <strain evidence="1 2">DSM 101727</strain>
    </source>
</reference>
<sequence length="149" mass="16401">MAEEGERGADSRAFNATPVGDISGYMGQMHAVLAAPPVPTAENVRVSPDNILRAGKIIYNEAMLLRQAALQAARLINVVPPGEDDISKAMAAEWNKRLTRNPDSVTNQVAKYADNLIGLCNKLYTTARQYGYSEQKIQDYFRNSENLDV</sequence>
<organism evidence="1 2">
    <name type="scientific">Herbihabitans rhizosphaerae</name>
    <dbReference type="NCBI Taxonomy" id="1872711"/>
    <lineage>
        <taxon>Bacteria</taxon>
        <taxon>Bacillati</taxon>
        <taxon>Actinomycetota</taxon>
        <taxon>Actinomycetes</taxon>
        <taxon>Pseudonocardiales</taxon>
        <taxon>Pseudonocardiaceae</taxon>
        <taxon>Herbihabitans</taxon>
    </lineage>
</organism>
<dbReference type="AlphaFoldDB" id="A0A4Q7L5N3"/>
<comment type="caution">
    <text evidence="1">The sequence shown here is derived from an EMBL/GenBank/DDBJ whole genome shotgun (WGS) entry which is preliminary data.</text>
</comment>
<protein>
    <submittedName>
        <fullName evidence="1">PE family protein</fullName>
    </submittedName>
</protein>
<keyword evidence="2" id="KW-1185">Reference proteome</keyword>
<dbReference type="RefSeq" id="WP_130342229.1">
    <property type="nucleotide sequence ID" value="NZ_SGWQ01000001.1"/>
</dbReference>
<dbReference type="Proteomes" id="UP000294257">
    <property type="component" value="Unassembled WGS sequence"/>
</dbReference>
<dbReference type="OrthoDB" id="3697873at2"/>
<accession>A0A4Q7L5N3</accession>